<feature type="compositionally biased region" description="Low complexity" evidence="2">
    <location>
        <begin position="564"/>
        <end position="576"/>
    </location>
</feature>
<gene>
    <name evidence="4" type="ORF">SeLEV6574_g03315</name>
</gene>
<dbReference type="GO" id="GO:0019902">
    <property type="term" value="F:phosphatase binding"/>
    <property type="evidence" value="ECO:0007669"/>
    <property type="project" value="TreeGrafter"/>
</dbReference>
<keyword evidence="1" id="KW-0853">WD repeat</keyword>
<protein>
    <recommendedName>
        <fullName evidence="3">F-box domain-containing protein</fullName>
    </recommendedName>
</protein>
<dbReference type="Gene3D" id="2.130.10.10">
    <property type="entry name" value="YVTN repeat-like/Quinoprotein amine dehydrogenase"/>
    <property type="match status" value="2"/>
</dbReference>
<evidence type="ECO:0000256" key="2">
    <source>
        <dbReference type="SAM" id="MobiDB-lite"/>
    </source>
</evidence>
<reference evidence="4 5" key="1">
    <citation type="journal article" date="2019" name="Sci. Rep.">
        <title>Comparative genomics of chytrid fungi reveal insights into the obligate biotrophic and pathogenic lifestyle of Synchytrium endobioticum.</title>
        <authorList>
            <person name="van de Vossenberg B.T.L.H."/>
            <person name="Warris S."/>
            <person name="Nguyen H.D.T."/>
            <person name="van Gent-Pelzer M.P.E."/>
            <person name="Joly D.L."/>
            <person name="van de Geest H.C."/>
            <person name="Bonants P.J.M."/>
            <person name="Smith D.S."/>
            <person name="Levesque C.A."/>
            <person name="van der Lee T.A.J."/>
        </authorList>
    </citation>
    <scope>NUCLEOTIDE SEQUENCE [LARGE SCALE GENOMIC DNA]</scope>
    <source>
        <strain evidence="4 5">LEV6574</strain>
    </source>
</reference>
<dbReference type="Proteomes" id="UP000320475">
    <property type="component" value="Unassembled WGS sequence"/>
</dbReference>
<dbReference type="VEuPathDB" id="FungiDB:SeMB42_g02859"/>
<dbReference type="InterPro" id="IPR001680">
    <property type="entry name" value="WD40_rpt"/>
</dbReference>
<dbReference type="SMART" id="SM00320">
    <property type="entry name" value="WD40"/>
    <property type="match status" value="6"/>
</dbReference>
<dbReference type="PANTHER" id="PTHR22028">
    <property type="entry name" value="SFI1 SPINDLE BODY DOMAIN-CONTAINING PROTEIN-RELATED"/>
    <property type="match status" value="1"/>
</dbReference>
<organism evidence="4 5">
    <name type="scientific">Synchytrium endobioticum</name>
    <dbReference type="NCBI Taxonomy" id="286115"/>
    <lineage>
        <taxon>Eukaryota</taxon>
        <taxon>Fungi</taxon>
        <taxon>Fungi incertae sedis</taxon>
        <taxon>Chytridiomycota</taxon>
        <taxon>Chytridiomycota incertae sedis</taxon>
        <taxon>Chytridiomycetes</taxon>
        <taxon>Synchytriales</taxon>
        <taxon>Synchytriaceae</taxon>
        <taxon>Synchytrium</taxon>
    </lineage>
</organism>
<evidence type="ECO:0000259" key="3">
    <source>
        <dbReference type="PROSITE" id="PS50181"/>
    </source>
</evidence>
<feature type="domain" description="F-box" evidence="3">
    <location>
        <begin position="28"/>
        <end position="74"/>
    </location>
</feature>
<dbReference type="InterPro" id="IPR036047">
    <property type="entry name" value="F-box-like_dom_sf"/>
</dbReference>
<dbReference type="SMART" id="SM00256">
    <property type="entry name" value="FBOX"/>
    <property type="match status" value="1"/>
</dbReference>
<dbReference type="InterPro" id="IPR052270">
    <property type="entry name" value="CACF_protein"/>
</dbReference>
<proteinExistence type="predicted"/>
<evidence type="ECO:0000313" key="4">
    <source>
        <dbReference type="EMBL" id="TPX46244.1"/>
    </source>
</evidence>
<dbReference type="OrthoDB" id="2114485at2759"/>
<dbReference type="Pfam" id="PF12937">
    <property type="entry name" value="F-box-like"/>
    <property type="match status" value="1"/>
</dbReference>
<sequence>MFSLFRKDVGSNGHLLSTKSSGGPPQRPCHITALPIELLLHMLEFLPASELAKLSATCQGFRRIASNTHLWQKHFTEVGLDLARMSSRTAPLPKLFSDIQLTRRAWFGAKAKRRRVQCHGHGVTCMQVSGPRVLTGSWDGTVKLWSLEHGADANGLRVSHGLKEFRACKTQVETTVSAADAQLLGLKFQHEFAHHEGPVECLKAFGNRLATGGRGHRTALILWCLSTMRQVKVFPWEHDAVICLDLDDKYLIAGSRSLIHIISLKDLQIKYTQRVDASSIVKLSLTSKGFISVCTSGLVSLWTIHPESYHVSLLGNVNAKSHILFARVKSWKQDSTLSELAEIVTAHKDGAVRGLLVGDAQVEAQGETTSQDQEFSPPSPTSKARIIAKPLPSFEAISDWATGCDMNEECGIQAVSCWDGKIRLWSQFRGDQQIRCILHDTGSAVLSLQIADNLLIAGCYDGSVSVWEFPHYGISNGQKATAALQRSSTQPPPPSMENQNTAGLSADLSGSSNKANGLKPPQSGKTGTNNGGILHTDRSGSVPGTIYTGNVLPKSRSKPAAENAISPKSSIPPKASTTKKDKKPKNASSTFPTANDVKGSHSALSSREHVLALKYSRIWKTNVKRISHARVAQSRYTTTLLSTCMQTWKVRLVEKRLAWRAEVRARVHRKIIVCGRVWRAWTLYVTERRGKSAIRRNIVHHVKLTRTKRAWSAWLSYIALQRQQSQYRTKAINFYQQCLLCSAYGIWHERFMNRRSWLTRESEASKWHHHCSKRTTFVSWRIKWIAARLDHEKEERARLFHRKHTKCNVFLAWRSHILKRMQKIQRQGQASVLLNSYLKKQWFARWKLCLLQIRLRENAEMVALSRDTKRILQTHLLCWKKRLSDVRVAKVAIELALRHRSRISKQRGLRAFRLLLDDGVKADDKFRRSVIKTCWAEWKSAVQRLCTRRKEAELAKGQAHYQKNLKRWIVSNWIDFVGASKIQRARESLAVAQHHIFLLKSSFSTMVAFWTIARIRRGQGQLAAQFHKCHTFQSFWSIWKTGLHRKQNDRIKTAKAAKLYHHIILRRAFMKLKKYANEELKGRQNEALAIRHYHRYIALAALRAWWVYAAQSSSKLMQWRVAVRCRCKSLLYRYFKLWEQKRMVKFCDASKRALAVARHLRTIARRSLRAWMLYAAASHWVKNRIDTLQLKHSATVVARLFQHWRAKAIIAHEVRLEVERAQLESAFALMKQVFVNWKFLVSGVKRYREEQNRRIRVVKAAVDNAKLRNALNAWRRYRRYKQYCHSVNAKAKFHFTRHLLSITMTYWITRHHHRKWLRCAHSLADAFHHRHVYRNCIKLWRSSRDNWSQIVNRIFIMPVLHRGQKLMNKTFASWKLYVNKKKDMRSRVKDAQGWRREMVIKRGILAFLTVADPYRGKESSTVTRQPPLGMTRRKWNTVERCARHWLALSVQARARRRQSSSHHSSLHTRVSAAREPAPYINFVSVLDTPQMSTLRPVRVATEKLEPKSGQDQKVRCKQRPLPLQQAGLHCKTVPPPSATFMVSSIPNDGPTISEPSTRSKRAAPRRPEYILDSTSGKFISAADKGIPDSSFNNKENHHLFRVNECENQGWPVLADRRLSTASLPTMLESARGLYSEQREQPLFAQFCLPQRNQPPTSINWKPSASVNSNSFSSSNYSHARWKRPRGHEGTPTTFTHGINLPPRPLNVNIDYSNAKSAPPEIPPRPTSAQPRTMPALQNHARAAWRHDSAAREEALAMLRHLHITPEHLGEGMSGSRSRKRMVDEFIAKKID</sequence>
<dbReference type="Pfam" id="PF00400">
    <property type="entry name" value="WD40"/>
    <property type="match status" value="1"/>
</dbReference>
<dbReference type="Gene3D" id="1.20.1280.50">
    <property type="match status" value="1"/>
</dbReference>
<feature type="region of interest" description="Disordered" evidence="2">
    <location>
        <begin position="1545"/>
        <end position="1565"/>
    </location>
</feature>
<dbReference type="InterPro" id="IPR001810">
    <property type="entry name" value="F-box_dom"/>
</dbReference>
<feature type="compositionally biased region" description="Polar residues" evidence="2">
    <location>
        <begin position="496"/>
        <end position="515"/>
    </location>
</feature>
<accession>A0A507D475</accession>
<dbReference type="InterPro" id="IPR036322">
    <property type="entry name" value="WD40_repeat_dom_sf"/>
</dbReference>
<name>A0A507D475_9FUNG</name>
<dbReference type="SUPFAM" id="SSF50978">
    <property type="entry name" value="WD40 repeat-like"/>
    <property type="match status" value="1"/>
</dbReference>
<feature type="compositionally biased region" description="Polar residues" evidence="2">
    <location>
        <begin position="480"/>
        <end position="489"/>
    </location>
</feature>
<dbReference type="PROSITE" id="PS50082">
    <property type="entry name" value="WD_REPEATS_2"/>
    <property type="match status" value="1"/>
</dbReference>
<evidence type="ECO:0000313" key="5">
    <source>
        <dbReference type="Proteomes" id="UP000320475"/>
    </source>
</evidence>
<dbReference type="InterPro" id="IPR015943">
    <property type="entry name" value="WD40/YVTN_repeat-like_dom_sf"/>
</dbReference>
<evidence type="ECO:0000256" key="1">
    <source>
        <dbReference type="PROSITE-ProRule" id="PRU00221"/>
    </source>
</evidence>
<comment type="caution">
    <text evidence="4">The sequence shown here is derived from an EMBL/GenBank/DDBJ whole genome shotgun (WGS) entry which is preliminary data.</text>
</comment>
<feature type="repeat" description="WD" evidence="1">
    <location>
        <begin position="116"/>
        <end position="155"/>
    </location>
</feature>
<dbReference type="EMBL" id="QEAM01000109">
    <property type="protein sequence ID" value="TPX46244.1"/>
    <property type="molecule type" value="Genomic_DNA"/>
</dbReference>
<dbReference type="PROSITE" id="PS50181">
    <property type="entry name" value="FBOX"/>
    <property type="match status" value="1"/>
</dbReference>
<dbReference type="PANTHER" id="PTHR22028:SF9">
    <property type="entry name" value="SFI1 SPINDLE BODY DOMAIN-CONTAINING PROTEIN"/>
    <property type="match status" value="1"/>
</dbReference>
<dbReference type="SUPFAM" id="SSF81383">
    <property type="entry name" value="F-box domain"/>
    <property type="match status" value="1"/>
</dbReference>
<feature type="region of interest" description="Disordered" evidence="2">
    <location>
        <begin position="480"/>
        <end position="603"/>
    </location>
</feature>